<dbReference type="AlphaFoldDB" id="A0A068U4Z9"/>
<name>A0A068U4Z9_COFCA</name>
<evidence type="ECO:0000313" key="2">
    <source>
        <dbReference type="Proteomes" id="UP000295252"/>
    </source>
</evidence>
<dbReference type="Proteomes" id="UP000295252">
    <property type="component" value="Chromosome VIII"/>
</dbReference>
<keyword evidence="2" id="KW-1185">Reference proteome</keyword>
<accession>A0A068U4Z9</accession>
<dbReference type="Gramene" id="CDP03392">
    <property type="protein sequence ID" value="CDP03392"/>
    <property type="gene ID" value="GSCOC_T00041957001"/>
</dbReference>
<reference evidence="2" key="1">
    <citation type="journal article" date="2014" name="Science">
        <title>The coffee genome provides insight into the convergent evolution of caffeine biosynthesis.</title>
        <authorList>
            <person name="Denoeud F."/>
            <person name="Carretero-Paulet L."/>
            <person name="Dereeper A."/>
            <person name="Droc G."/>
            <person name="Guyot R."/>
            <person name="Pietrella M."/>
            <person name="Zheng C."/>
            <person name="Alberti A."/>
            <person name="Anthony F."/>
            <person name="Aprea G."/>
            <person name="Aury J.M."/>
            <person name="Bento P."/>
            <person name="Bernard M."/>
            <person name="Bocs S."/>
            <person name="Campa C."/>
            <person name="Cenci A."/>
            <person name="Combes M.C."/>
            <person name="Crouzillat D."/>
            <person name="Da Silva C."/>
            <person name="Daddiego L."/>
            <person name="De Bellis F."/>
            <person name="Dussert S."/>
            <person name="Garsmeur O."/>
            <person name="Gayraud T."/>
            <person name="Guignon V."/>
            <person name="Jahn K."/>
            <person name="Jamilloux V."/>
            <person name="Joet T."/>
            <person name="Labadie K."/>
            <person name="Lan T."/>
            <person name="Leclercq J."/>
            <person name="Lepelley M."/>
            <person name="Leroy T."/>
            <person name="Li L.T."/>
            <person name="Librado P."/>
            <person name="Lopez L."/>
            <person name="Munoz A."/>
            <person name="Noel B."/>
            <person name="Pallavicini A."/>
            <person name="Perrotta G."/>
            <person name="Poncet V."/>
            <person name="Pot D."/>
            <person name="Priyono X."/>
            <person name="Rigoreau M."/>
            <person name="Rouard M."/>
            <person name="Rozas J."/>
            <person name="Tranchant-Dubreuil C."/>
            <person name="VanBuren R."/>
            <person name="Zhang Q."/>
            <person name="Andrade A.C."/>
            <person name="Argout X."/>
            <person name="Bertrand B."/>
            <person name="de Kochko A."/>
            <person name="Graziosi G."/>
            <person name="Henry R.J."/>
            <person name="Jayarama X."/>
            <person name="Ming R."/>
            <person name="Nagai C."/>
            <person name="Rounsley S."/>
            <person name="Sankoff D."/>
            <person name="Giuliano G."/>
            <person name="Albert V.A."/>
            <person name="Wincker P."/>
            <person name="Lashermes P."/>
        </authorList>
    </citation>
    <scope>NUCLEOTIDE SEQUENCE [LARGE SCALE GENOMIC DNA]</scope>
    <source>
        <strain evidence="2">cv. DH200-94</strain>
    </source>
</reference>
<dbReference type="EMBL" id="HG739093">
    <property type="protein sequence ID" value="CDP03392.1"/>
    <property type="molecule type" value="Genomic_DNA"/>
</dbReference>
<organism evidence="1 2">
    <name type="scientific">Coffea canephora</name>
    <name type="common">Robusta coffee</name>
    <dbReference type="NCBI Taxonomy" id="49390"/>
    <lineage>
        <taxon>Eukaryota</taxon>
        <taxon>Viridiplantae</taxon>
        <taxon>Streptophyta</taxon>
        <taxon>Embryophyta</taxon>
        <taxon>Tracheophyta</taxon>
        <taxon>Spermatophyta</taxon>
        <taxon>Magnoliopsida</taxon>
        <taxon>eudicotyledons</taxon>
        <taxon>Gunneridae</taxon>
        <taxon>Pentapetalae</taxon>
        <taxon>asterids</taxon>
        <taxon>lamiids</taxon>
        <taxon>Gentianales</taxon>
        <taxon>Rubiaceae</taxon>
        <taxon>Ixoroideae</taxon>
        <taxon>Gardenieae complex</taxon>
        <taxon>Bertiereae - Coffeeae clade</taxon>
        <taxon>Coffeeae</taxon>
        <taxon>Coffea</taxon>
    </lineage>
</organism>
<evidence type="ECO:0000313" key="1">
    <source>
        <dbReference type="EMBL" id="CDP03392.1"/>
    </source>
</evidence>
<gene>
    <name evidence="1" type="ORF">GSCOC_T00041957001</name>
</gene>
<protein>
    <submittedName>
        <fullName evidence="1">Uncharacterized protein</fullName>
    </submittedName>
</protein>
<sequence>MRGRLCQPSVRHPSLSSIQYPSAENNVNSILACLNALDPKYSGLKPAPFSRAFHLANGSCLSTRAESSQHTMLHISFCMYISAKTLSARFEQASSESNIVE</sequence>
<dbReference type="InParanoid" id="A0A068U4Z9"/>
<proteinExistence type="predicted"/>